<proteinExistence type="predicted"/>
<dbReference type="CDD" id="cd01647">
    <property type="entry name" value="RT_LTR"/>
    <property type="match status" value="1"/>
</dbReference>
<dbReference type="PANTHER" id="PTHR37984">
    <property type="entry name" value="PROTEIN CBG26694"/>
    <property type="match status" value="1"/>
</dbReference>
<evidence type="ECO:0000256" key="4">
    <source>
        <dbReference type="ARBA" id="ARBA00022759"/>
    </source>
</evidence>
<dbReference type="InterPro" id="IPR043502">
    <property type="entry name" value="DNA/RNA_pol_sf"/>
</dbReference>
<evidence type="ECO:0000256" key="1">
    <source>
        <dbReference type="ARBA" id="ARBA00022679"/>
    </source>
</evidence>
<dbReference type="Gene3D" id="2.40.70.10">
    <property type="entry name" value="Acid Proteases"/>
    <property type="match status" value="1"/>
</dbReference>
<dbReference type="InterPro" id="IPR012337">
    <property type="entry name" value="RNaseH-like_sf"/>
</dbReference>
<dbReference type="SUPFAM" id="SSF53098">
    <property type="entry name" value="Ribonuclease H-like"/>
    <property type="match status" value="1"/>
</dbReference>
<feature type="compositionally biased region" description="Polar residues" evidence="5">
    <location>
        <begin position="21"/>
        <end position="31"/>
    </location>
</feature>
<keyword evidence="1" id="KW-0808">Transferase</keyword>
<gene>
    <name evidence="8" type="primary">LOC140015252</name>
</gene>
<dbReference type="Gene3D" id="3.30.420.10">
    <property type="entry name" value="Ribonuclease H-like superfamily/Ribonuclease H"/>
    <property type="match status" value="1"/>
</dbReference>
<feature type="compositionally biased region" description="Basic and acidic residues" evidence="5">
    <location>
        <begin position="1"/>
        <end position="20"/>
    </location>
</feature>
<dbReference type="Gene3D" id="3.30.70.270">
    <property type="match status" value="3"/>
</dbReference>
<dbReference type="RefSeq" id="XP_071923278.1">
    <property type="nucleotide sequence ID" value="XM_072067177.1"/>
</dbReference>
<dbReference type="Gene3D" id="3.10.10.10">
    <property type="entry name" value="HIV Type 1 Reverse Transcriptase, subunit A, domain 1"/>
    <property type="match status" value="1"/>
</dbReference>
<keyword evidence="7" id="KW-1185">Reference proteome</keyword>
<dbReference type="SUPFAM" id="SSF56672">
    <property type="entry name" value="DNA/RNA polymerases"/>
    <property type="match status" value="1"/>
</dbReference>
<dbReference type="InterPro" id="IPR050951">
    <property type="entry name" value="Retrovirus_Pol_polyprotein"/>
</dbReference>
<evidence type="ECO:0000256" key="5">
    <source>
        <dbReference type="SAM" id="MobiDB-lite"/>
    </source>
</evidence>
<dbReference type="InterPro" id="IPR001584">
    <property type="entry name" value="Integrase_cat-core"/>
</dbReference>
<dbReference type="CDD" id="cd00303">
    <property type="entry name" value="retropepsin_like"/>
    <property type="match status" value="1"/>
</dbReference>
<sequence>MKKEAQAARPRSDPRRRESNQGEAGNSSGFQSPDLDRRSVFDRIAKGKQPVSEAELTPLNTSRSRVLSVMDQNGFGRAPPKMNGKKERRNPNLYCLYHRGVGYETEDCDDLKKEIERFIKQGYLKQFVRRDASCNRSESRRKSRGDQRRDDSRWSDGRRQLGCLTRKRSYRHANLDVTGPSSRLSEVITYGSSDPVQAASSNHEALVIEVLANNYIVKKVYVDPGNSVDIMYYRTFENLNLTREQLSPVRTPLVGFWGHVVHPEGMVTLTVTVGHQPRCRIIPVNFVVVRANSPYNLLMGRPTLNALRVVCLMYHLSFKFPTLAKMAEISSDVCAARECYLATLQAASSSTSEPRTEGRRSNILSIDCIDPHQSVKPQRLETGDEVEDVILTLTNPDQTVRICTNLSEPIKSGLIELLREYQDVFAWTAEQVVGVPPQLMLHELNVDPRARPVRQKRRHFGPERSKAVTEEVDKLMSARMIKKVQYPTWLSNPVMIKKDTGEWRICVDFTDLNKVCPKDCYPLLRIDTLVDSAMGYEILYFLDAFKEYHQIGMSEEDQEKITFFTDQGIGRNVETYVDDVLLKSKETSAFLSDVKEVLGVLQGTRMMLNPKKYVFGVTSGKFLGYLVSRRGIEANPDKVKAIQEMSSPRTSREVQSLTGRLAALNRFLLQFAAKALPFFKVLKKGDKFRWTTKCQQIFKELKEYLHHLPTFTSPRPGETLYLHLSAADETVSAVLIRDDGVQTVHVEVLSEPGYLKEKVYPVASENTWMSPFFSFLEREILPDDKAEVKKIQRKAARYALRGGNLYNCSYLGLWLRCIMVEEGENILRKIHEGLCRGACRPMNVGQEGVITWLFLANHSARCPGISPELPLMSAPRARTSSANQFHGPHHVAMAFRTVGDRYYWTQWVEAEALRSITGQAVQKFFWKHVVCRFGLPRIVISDNGKQFADNPFKTWCEELGFKQHFTWVGHPQANGQAGNFNRTLLHGLKTRTATQETPFSLTYGSEAVIPAEFLTSSPRITAFAAEANEEERKTDFDFSEKKRDVAAARIALYKNILASYYNFRVKSL</sequence>
<reference evidence="8" key="1">
    <citation type="submission" date="2025-08" db="UniProtKB">
        <authorList>
            <consortium name="RefSeq"/>
        </authorList>
    </citation>
    <scope>IDENTIFICATION</scope>
    <source>
        <tissue evidence="8">Leaves</tissue>
    </source>
</reference>
<keyword evidence="3" id="KW-0540">Nuclease</keyword>
<feature type="region of interest" description="Disordered" evidence="5">
    <location>
        <begin position="134"/>
        <end position="155"/>
    </location>
</feature>
<evidence type="ECO:0000259" key="6">
    <source>
        <dbReference type="PROSITE" id="PS50994"/>
    </source>
</evidence>
<feature type="compositionally biased region" description="Basic and acidic residues" evidence="5">
    <location>
        <begin position="34"/>
        <end position="45"/>
    </location>
</feature>
<feature type="region of interest" description="Disordered" evidence="5">
    <location>
        <begin position="1"/>
        <end position="88"/>
    </location>
</feature>
<dbReference type="InterPro" id="IPR043128">
    <property type="entry name" value="Rev_trsase/Diguanyl_cyclase"/>
</dbReference>
<dbReference type="GeneID" id="140015252"/>
<keyword evidence="4" id="KW-0255">Endonuclease</keyword>
<keyword evidence="2" id="KW-0548">Nucleotidyltransferase</keyword>
<dbReference type="PROSITE" id="PS50994">
    <property type="entry name" value="INTEGRASE"/>
    <property type="match status" value="1"/>
</dbReference>
<evidence type="ECO:0000256" key="3">
    <source>
        <dbReference type="ARBA" id="ARBA00022722"/>
    </source>
</evidence>
<dbReference type="InterPro" id="IPR036397">
    <property type="entry name" value="RNaseH_sf"/>
</dbReference>
<dbReference type="Proteomes" id="UP001652660">
    <property type="component" value="Chromosome 10e"/>
</dbReference>
<keyword evidence="4" id="KW-0378">Hydrolase</keyword>
<protein>
    <recommendedName>
        <fullName evidence="6">Integrase catalytic domain-containing protein</fullName>
    </recommendedName>
</protein>
<accession>A0ABM4VUR9</accession>
<organism evidence="7 8">
    <name type="scientific">Coffea arabica</name>
    <name type="common">Arabian coffee</name>
    <dbReference type="NCBI Taxonomy" id="13443"/>
    <lineage>
        <taxon>Eukaryota</taxon>
        <taxon>Viridiplantae</taxon>
        <taxon>Streptophyta</taxon>
        <taxon>Embryophyta</taxon>
        <taxon>Tracheophyta</taxon>
        <taxon>Spermatophyta</taxon>
        <taxon>Magnoliopsida</taxon>
        <taxon>eudicotyledons</taxon>
        <taxon>Gunneridae</taxon>
        <taxon>Pentapetalae</taxon>
        <taxon>asterids</taxon>
        <taxon>lamiids</taxon>
        <taxon>Gentianales</taxon>
        <taxon>Rubiaceae</taxon>
        <taxon>Ixoroideae</taxon>
        <taxon>Gardenieae complex</taxon>
        <taxon>Bertiereae - Coffeeae clade</taxon>
        <taxon>Coffeeae</taxon>
        <taxon>Coffea</taxon>
    </lineage>
</organism>
<name>A0ABM4VUR9_COFAR</name>
<dbReference type="PANTHER" id="PTHR37984:SF5">
    <property type="entry name" value="PROTEIN NYNRIN-LIKE"/>
    <property type="match status" value="1"/>
</dbReference>
<feature type="domain" description="Integrase catalytic" evidence="6">
    <location>
        <begin position="866"/>
        <end position="1037"/>
    </location>
</feature>
<evidence type="ECO:0000313" key="8">
    <source>
        <dbReference type="RefSeq" id="XP_071923278.1"/>
    </source>
</evidence>
<evidence type="ECO:0000313" key="7">
    <source>
        <dbReference type="Proteomes" id="UP001652660"/>
    </source>
</evidence>
<evidence type="ECO:0000256" key="2">
    <source>
        <dbReference type="ARBA" id="ARBA00022695"/>
    </source>
</evidence>
<dbReference type="InterPro" id="IPR021109">
    <property type="entry name" value="Peptidase_aspartic_dom_sf"/>
</dbReference>